<organism evidence="1 2">
    <name type="scientific">Streptomyces varsoviensis</name>
    <dbReference type="NCBI Taxonomy" id="67373"/>
    <lineage>
        <taxon>Bacteria</taxon>
        <taxon>Bacillati</taxon>
        <taxon>Actinomycetota</taxon>
        <taxon>Actinomycetes</taxon>
        <taxon>Kitasatosporales</taxon>
        <taxon>Streptomycetaceae</taxon>
        <taxon>Streptomyces</taxon>
    </lineage>
</organism>
<evidence type="ECO:0000313" key="2">
    <source>
        <dbReference type="Proteomes" id="UP000037020"/>
    </source>
</evidence>
<evidence type="ECO:0008006" key="3">
    <source>
        <dbReference type="Google" id="ProtNLM"/>
    </source>
</evidence>
<proteinExistence type="predicted"/>
<reference evidence="1 2" key="1">
    <citation type="submission" date="2015-07" db="EMBL/GenBank/DDBJ databases">
        <authorList>
            <person name="Ju K.-S."/>
            <person name="Doroghazi J.R."/>
            <person name="Metcalf W.W."/>
        </authorList>
    </citation>
    <scope>NUCLEOTIDE SEQUENCE [LARGE SCALE GENOMIC DNA]</scope>
    <source>
        <strain evidence="1 2">NRRL B-3589</strain>
    </source>
</reference>
<accession>A0ABR5IQZ2</accession>
<gene>
    <name evidence="1" type="ORF">ADK38_47090</name>
</gene>
<comment type="caution">
    <text evidence="1">The sequence shown here is derived from an EMBL/GenBank/DDBJ whole genome shotgun (WGS) entry which is preliminary data.</text>
</comment>
<name>A0ABR5IQZ2_9ACTN</name>
<dbReference type="Proteomes" id="UP000037020">
    <property type="component" value="Unassembled WGS sequence"/>
</dbReference>
<feature type="non-terminal residue" evidence="1">
    <location>
        <position position="146"/>
    </location>
</feature>
<keyword evidence="2" id="KW-1185">Reference proteome</keyword>
<dbReference type="EMBL" id="LGUT01004704">
    <property type="protein sequence ID" value="KOG38888.1"/>
    <property type="molecule type" value="Genomic_DNA"/>
</dbReference>
<protein>
    <recommendedName>
        <fullName evidence="3">Serine/threonine protein kinase</fullName>
    </recommendedName>
</protein>
<evidence type="ECO:0000313" key="1">
    <source>
        <dbReference type="EMBL" id="KOG38888.1"/>
    </source>
</evidence>
<feature type="non-terminal residue" evidence="1">
    <location>
        <position position="1"/>
    </location>
</feature>
<sequence>AGAAEEPCAPDRWEIFSAYLDLLCLRVALRLTADELPKRPGSAVRRLAARVAGQAHEAARRCLGPGQGELDRASFEELFPWRTGWAAAVLKENLLVPAGSGYRFAHEEFADWLQGQHLDLDLALTALVHRRYEARVRPADAPVAGP</sequence>